<feature type="transmembrane region" description="Helical" evidence="1">
    <location>
        <begin position="157"/>
        <end position="179"/>
    </location>
</feature>
<keyword evidence="1" id="KW-0812">Transmembrane</keyword>
<dbReference type="InterPro" id="IPR032834">
    <property type="entry name" value="NatK-like_C"/>
</dbReference>
<keyword evidence="4" id="KW-1185">Reference proteome</keyword>
<feature type="transmembrane region" description="Helical" evidence="1">
    <location>
        <begin position="84"/>
        <end position="103"/>
    </location>
</feature>
<name>A0ABV1EKM6_9FIRM</name>
<evidence type="ECO:0000313" key="3">
    <source>
        <dbReference type="EMBL" id="MEQ2454644.1"/>
    </source>
</evidence>
<gene>
    <name evidence="3" type="ORF">AAAT04_11400</name>
</gene>
<evidence type="ECO:0000259" key="2">
    <source>
        <dbReference type="Pfam" id="PF14501"/>
    </source>
</evidence>
<proteinExistence type="predicted"/>
<dbReference type="EMBL" id="JBBNFM010000009">
    <property type="protein sequence ID" value="MEQ2454644.1"/>
    <property type="molecule type" value="Genomic_DNA"/>
</dbReference>
<sequence>MGWLDSLILFFCCVIEVFLLYDYFNNFFGLKRKRKYIKIICAGTIGIIYLVNMLQSNILNLILVPIILWIFVTVLFDSKLGIRFMYFIVAYSVMIGVEFLYIILSNTTTALLAKTGLIPVSEYLWQLLLIKFLNYIVFILLKQMTVKSKKRMTNKLFLIYLCVPVSTLGTMLIVFYSGIDIGKNIILKILMTLFFVCMVTGNMVLFYAFQRYTENLSENSKQKLELLYQKAEVERLTKIAEWNENYNEIIHNTSHYLKVIGQLAYEGRNDEICKVVDELNGKLNREEICEYSNHKMLNIILSEYSIKAESAGVVFDAYVEPGCILNHIQDVDLITMIGNLLDNAILAASKKEKDASVVVRIFMQKDGELCVIKVVNDFVEELKEVGGRLISTKKEAGIHGIGLSSISKIAEQYNGYLEYYISDEKFNAVVVLTA</sequence>
<dbReference type="CDD" id="cd16935">
    <property type="entry name" value="HATPase_AgrC-ComD-like"/>
    <property type="match status" value="1"/>
</dbReference>
<dbReference type="PANTHER" id="PTHR40448">
    <property type="entry name" value="TWO-COMPONENT SENSOR HISTIDINE KINASE"/>
    <property type="match status" value="1"/>
</dbReference>
<feature type="transmembrane region" description="Helical" evidence="1">
    <location>
        <begin position="185"/>
        <end position="209"/>
    </location>
</feature>
<dbReference type="Pfam" id="PF14501">
    <property type="entry name" value="HATPase_c_5"/>
    <property type="match status" value="1"/>
</dbReference>
<feature type="transmembrane region" description="Helical" evidence="1">
    <location>
        <begin position="58"/>
        <end position="77"/>
    </location>
</feature>
<dbReference type="PANTHER" id="PTHR40448:SF1">
    <property type="entry name" value="TWO-COMPONENT SENSOR HISTIDINE KINASE"/>
    <property type="match status" value="1"/>
</dbReference>
<feature type="transmembrane region" description="Helical" evidence="1">
    <location>
        <begin position="6"/>
        <end position="24"/>
    </location>
</feature>
<dbReference type="InterPro" id="IPR036890">
    <property type="entry name" value="HATPase_C_sf"/>
</dbReference>
<comment type="caution">
    <text evidence="3">The sequence shown here is derived from an EMBL/GenBank/DDBJ whole genome shotgun (WGS) entry which is preliminary data.</text>
</comment>
<evidence type="ECO:0000256" key="1">
    <source>
        <dbReference type="SAM" id="Phobius"/>
    </source>
</evidence>
<dbReference type="SUPFAM" id="SSF55874">
    <property type="entry name" value="ATPase domain of HSP90 chaperone/DNA topoisomerase II/histidine kinase"/>
    <property type="match status" value="1"/>
</dbReference>
<feature type="transmembrane region" description="Helical" evidence="1">
    <location>
        <begin position="123"/>
        <end position="141"/>
    </location>
</feature>
<keyword evidence="1" id="KW-0472">Membrane</keyword>
<accession>A0ABV1EKM6</accession>
<protein>
    <submittedName>
        <fullName evidence="3">GHKL domain-containing protein</fullName>
    </submittedName>
</protein>
<organism evidence="3 4">
    <name type="scientific">Coprococcus ammoniilyticus</name>
    <dbReference type="NCBI Taxonomy" id="2981785"/>
    <lineage>
        <taxon>Bacteria</taxon>
        <taxon>Bacillati</taxon>
        <taxon>Bacillota</taxon>
        <taxon>Clostridia</taxon>
        <taxon>Lachnospirales</taxon>
        <taxon>Lachnospiraceae</taxon>
        <taxon>Coprococcus</taxon>
    </lineage>
</organism>
<evidence type="ECO:0000313" key="4">
    <source>
        <dbReference type="Proteomes" id="UP001482186"/>
    </source>
</evidence>
<reference evidence="3 4" key="1">
    <citation type="submission" date="2024-04" db="EMBL/GenBank/DDBJ databases">
        <title>Human intestinal bacterial collection.</title>
        <authorList>
            <person name="Pauvert C."/>
            <person name="Hitch T.C.A."/>
            <person name="Clavel T."/>
        </authorList>
    </citation>
    <scope>NUCLEOTIDE SEQUENCE [LARGE SCALE GENOMIC DNA]</scope>
    <source>
        <strain evidence="3 4">CLA-AA-H141</strain>
    </source>
</reference>
<keyword evidence="1" id="KW-1133">Transmembrane helix</keyword>
<dbReference type="Gene3D" id="3.30.565.10">
    <property type="entry name" value="Histidine kinase-like ATPase, C-terminal domain"/>
    <property type="match status" value="1"/>
</dbReference>
<dbReference type="Proteomes" id="UP001482186">
    <property type="component" value="Unassembled WGS sequence"/>
</dbReference>
<dbReference type="RefSeq" id="WP_021943161.1">
    <property type="nucleotide sequence ID" value="NZ_JAOQJS010000006.1"/>
</dbReference>
<feature type="domain" description="Sensor histidine kinase NatK-like C-terminal" evidence="2">
    <location>
        <begin position="331"/>
        <end position="430"/>
    </location>
</feature>